<comment type="caution">
    <text evidence="2">The sequence shown here is derived from an EMBL/GenBank/DDBJ whole genome shotgun (WGS) entry which is preliminary data.</text>
</comment>
<name>A0A365L138_9BACL</name>
<dbReference type="EMBL" id="QLZR01000002">
    <property type="protein sequence ID" value="RAZ79057.1"/>
    <property type="molecule type" value="Genomic_DNA"/>
</dbReference>
<accession>A0A365L138</accession>
<keyword evidence="3" id="KW-1185">Reference proteome</keyword>
<keyword evidence="1" id="KW-0472">Membrane</keyword>
<dbReference type="Proteomes" id="UP000251002">
    <property type="component" value="Unassembled WGS sequence"/>
</dbReference>
<keyword evidence="1" id="KW-1133">Transmembrane helix</keyword>
<protein>
    <submittedName>
        <fullName evidence="2">Uncharacterized protein</fullName>
    </submittedName>
</protein>
<proteinExistence type="predicted"/>
<evidence type="ECO:0000313" key="2">
    <source>
        <dbReference type="EMBL" id="RAZ79057.1"/>
    </source>
</evidence>
<organism evidence="2 3">
    <name type="scientific">Planococcus halotolerans</name>
    <dbReference type="NCBI Taxonomy" id="2233542"/>
    <lineage>
        <taxon>Bacteria</taxon>
        <taxon>Bacillati</taxon>
        <taxon>Bacillota</taxon>
        <taxon>Bacilli</taxon>
        <taxon>Bacillales</taxon>
        <taxon>Caryophanaceae</taxon>
        <taxon>Planococcus</taxon>
    </lineage>
</organism>
<keyword evidence="1" id="KW-0812">Transmembrane</keyword>
<dbReference type="AlphaFoldDB" id="A0A365L138"/>
<sequence length="69" mass="7949">MEPRKSRKEFRKNKQHYKETGLSYGVANMDAKPLDREGNKFLEFLMHAFLFLLGGIILCGMLLGLLTMT</sequence>
<evidence type="ECO:0000313" key="3">
    <source>
        <dbReference type="Proteomes" id="UP000251002"/>
    </source>
</evidence>
<gene>
    <name evidence="2" type="ORF">DP120_05425</name>
</gene>
<evidence type="ECO:0000256" key="1">
    <source>
        <dbReference type="SAM" id="Phobius"/>
    </source>
</evidence>
<feature type="transmembrane region" description="Helical" evidence="1">
    <location>
        <begin position="44"/>
        <end position="66"/>
    </location>
</feature>
<dbReference type="RefSeq" id="WP_112222618.1">
    <property type="nucleotide sequence ID" value="NZ_CP196859.1"/>
</dbReference>
<reference evidence="2 3" key="1">
    <citation type="submission" date="2018-06" db="EMBL/GenBank/DDBJ databases">
        <title>The draft genome sequences of strains SCU63 and S1.</title>
        <authorList>
            <person name="Gan L."/>
        </authorList>
    </citation>
    <scope>NUCLEOTIDE SEQUENCE [LARGE SCALE GENOMIC DNA]</scope>
    <source>
        <strain evidence="2 3">SCU63</strain>
    </source>
</reference>